<dbReference type="Proteomes" id="UP000199533">
    <property type="component" value="Unassembled WGS sequence"/>
</dbReference>
<dbReference type="OrthoDB" id="9799921at2"/>
<protein>
    <submittedName>
        <fullName evidence="2">G/U mismatch-specific uracil-DNA glycosylase</fullName>
    </submittedName>
</protein>
<evidence type="ECO:0000313" key="2">
    <source>
        <dbReference type="EMBL" id="SFK28695.1"/>
    </source>
</evidence>
<accession>A0A1I3YA57</accession>
<proteinExistence type="predicted"/>
<name>A0A1I3YA57_9PROT</name>
<dbReference type="STRING" id="52441.SAMN05216302_1003101"/>
<reference evidence="3" key="1">
    <citation type="submission" date="2016-10" db="EMBL/GenBank/DDBJ databases">
        <authorList>
            <person name="Varghese N."/>
            <person name="Submissions S."/>
        </authorList>
    </citation>
    <scope>NUCLEOTIDE SEQUENCE [LARGE SCALE GENOMIC DNA]</scope>
    <source>
        <strain evidence="3">Nm69</strain>
    </source>
</reference>
<dbReference type="RefSeq" id="WP_090697071.1">
    <property type="nucleotide sequence ID" value="NZ_FOSP01000003.1"/>
</dbReference>
<organism evidence="2 3">
    <name type="scientific">Nitrosomonas aestuarii</name>
    <dbReference type="NCBI Taxonomy" id="52441"/>
    <lineage>
        <taxon>Bacteria</taxon>
        <taxon>Pseudomonadati</taxon>
        <taxon>Pseudomonadota</taxon>
        <taxon>Betaproteobacteria</taxon>
        <taxon>Nitrosomonadales</taxon>
        <taxon>Nitrosomonadaceae</taxon>
        <taxon>Nitrosomonas</taxon>
    </lineage>
</organism>
<sequence length="184" mass="21071">MTTIYSFAPIVDRHAEILILGSMPGRASLSANQYYAYPQNAFWRIMGELLYFNPAVASYTEKIAALKKAHIALWDVLQSCRRKGSLDSSIETQSQTINDFQSFFHQYRRIRYVFFNGGKAETCFKRYVLNKDVPDSIRLLQLTRLPSTSPANATLSFARKREQWHQLLSGGLPVPYHSNEKISV</sequence>
<dbReference type="EMBL" id="FOSP01000003">
    <property type="protein sequence ID" value="SFK28695.1"/>
    <property type="molecule type" value="Genomic_DNA"/>
</dbReference>
<evidence type="ECO:0000313" key="3">
    <source>
        <dbReference type="Proteomes" id="UP000199533"/>
    </source>
</evidence>
<dbReference type="InterPro" id="IPR036895">
    <property type="entry name" value="Uracil-DNA_glycosylase-like_sf"/>
</dbReference>
<dbReference type="Pfam" id="PF03167">
    <property type="entry name" value="UDG"/>
    <property type="match status" value="1"/>
</dbReference>
<dbReference type="InterPro" id="IPR005122">
    <property type="entry name" value="Uracil-DNA_glycosylase-like"/>
</dbReference>
<feature type="domain" description="Uracil-DNA glycosylase-like" evidence="1">
    <location>
        <begin position="8"/>
        <end position="168"/>
    </location>
</feature>
<dbReference type="AlphaFoldDB" id="A0A1I3YA57"/>
<dbReference type="SUPFAM" id="SSF52141">
    <property type="entry name" value="Uracil-DNA glycosylase-like"/>
    <property type="match status" value="1"/>
</dbReference>
<dbReference type="SMART" id="SM00986">
    <property type="entry name" value="UDG"/>
    <property type="match status" value="1"/>
</dbReference>
<dbReference type="InterPro" id="IPR026353">
    <property type="entry name" value="Hypoxan-DNA_Glyclase"/>
</dbReference>
<gene>
    <name evidence="2" type="ORF">SAMN05216302_1003101</name>
</gene>
<dbReference type="CDD" id="cd10032">
    <property type="entry name" value="UDG-F6_HDG"/>
    <property type="match status" value="1"/>
</dbReference>
<dbReference type="Gene3D" id="3.40.470.10">
    <property type="entry name" value="Uracil-DNA glycosylase-like domain"/>
    <property type="match status" value="1"/>
</dbReference>
<dbReference type="SMART" id="SM00987">
    <property type="entry name" value="UreE_C"/>
    <property type="match status" value="1"/>
</dbReference>
<evidence type="ECO:0000259" key="1">
    <source>
        <dbReference type="SMART" id="SM00986"/>
    </source>
</evidence>
<keyword evidence="3" id="KW-1185">Reference proteome</keyword>
<dbReference type="NCBIfam" id="TIGR04274">
    <property type="entry name" value="hypoxanDNAglyco"/>
    <property type="match status" value="1"/>
</dbReference>